<evidence type="ECO:0000313" key="2">
    <source>
        <dbReference type="EMBL" id="MDQ0517368.1"/>
    </source>
</evidence>
<comment type="caution">
    <text evidence="2">The sequence shown here is derived from an EMBL/GenBank/DDBJ whole genome shotgun (WGS) entry which is preliminary data.</text>
</comment>
<accession>A0ABU0M8X0</accession>
<gene>
    <name evidence="2" type="ORF">QO015_002981</name>
</gene>
<sequence>MQDLGGWGYDWLWGVPLTVVTLVLHVSALALLNRVVVSAARSPSFKWHPLLRATVLISAAVLISVCIHALAAGLWAFAYVQLGALDNAHDAMLYSMEAQTSYGHTPIMLSARWHMLGALEALVGVMMAGLTVAFLFLTMQQVMRRTD</sequence>
<name>A0ABU0M8X0_9HYPH</name>
<dbReference type="EMBL" id="JAUSWJ010000001">
    <property type="protein sequence ID" value="MDQ0517368.1"/>
    <property type="molecule type" value="Genomic_DNA"/>
</dbReference>
<evidence type="ECO:0000313" key="3">
    <source>
        <dbReference type="Proteomes" id="UP001223743"/>
    </source>
</evidence>
<keyword evidence="3" id="KW-1185">Reference proteome</keyword>
<feature type="transmembrane region" description="Helical" evidence="1">
    <location>
        <begin position="12"/>
        <end position="32"/>
    </location>
</feature>
<proteinExistence type="predicted"/>
<evidence type="ECO:0008006" key="4">
    <source>
        <dbReference type="Google" id="ProtNLM"/>
    </source>
</evidence>
<feature type="transmembrane region" description="Helical" evidence="1">
    <location>
        <begin position="53"/>
        <end position="78"/>
    </location>
</feature>
<feature type="transmembrane region" description="Helical" evidence="1">
    <location>
        <begin position="113"/>
        <end position="137"/>
    </location>
</feature>
<keyword evidence="1" id="KW-0812">Transmembrane</keyword>
<keyword evidence="1" id="KW-0472">Membrane</keyword>
<organism evidence="2 3">
    <name type="scientific">Kaistia geumhonensis</name>
    <dbReference type="NCBI Taxonomy" id="410839"/>
    <lineage>
        <taxon>Bacteria</taxon>
        <taxon>Pseudomonadati</taxon>
        <taxon>Pseudomonadota</taxon>
        <taxon>Alphaproteobacteria</taxon>
        <taxon>Hyphomicrobiales</taxon>
        <taxon>Kaistiaceae</taxon>
        <taxon>Kaistia</taxon>
    </lineage>
</organism>
<dbReference type="Proteomes" id="UP001223743">
    <property type="component" value="Unassembled WGS sequence"/>
</dbReference>
<protein>
    <recommendedName>
        <fullName evidence="4">Two pore domain potassium channel family protein</fullName>
    </recommendedName>
</protein>
<evidence type="ECO:0000256" key="1">
    <source>
        <dbReference type="SAM" id="Phobius"/>
    </source>
</evidence>
<keyword evidence="1" id="KW-1133">Transmembrane helix</keyword>
<dbReference type="RefSeq" id="WP_266278470.1">
    <property type="nucleotide sequence ID" value="NZ_JAPKNF010000001.1"/>
</dbReference>
<reference evidence="2 3" key="1">
    <citation type="submission" date="2023-07" db="EMBL/GenBank/DDBJ databases">
        <title>Genomic Encyclopedia of Type Strains, Phase IV (KMG-IV): sequencing the most valuable type-strain genomes for metagenomic binning, comparative biology and taxonomic classification.</title>
        <authorList>
            <person name="Goeker M."/>
        </authorList>
    </citation>
    <scope>NUCLEOTIDE SEQUENCE [LARGE SCALE GENOMIC DNA]</scope>
    <source>
        <strain evidence="2 3">B1-1</strain>
    </source>
</reference>